<evidence type="ECO:0000313" key="2">
    <source>
        <dbReference type="EMBL" id="KAJ7195196.1"/>
    </source>
</evidence>
<feature type="region of interest" description="Disordered" evidence="1">
    <location>
        <begin position="1048"/>
        <end position="1069"/>
    </location>
</feature>
<dbReference type="Proteomes" id="UP001219525">
    <property type="component" value="Unassembled WGS sequence"/>
</dbReference>
<feature type="compositionally biased region" description="Polar residues" evidence="1">
    <location>
        <begin position="1150"/>
        <end position="1171"/>
    </location>
</feature>
<keyword evidence="3" id="KW-1185">Reference proteome</keyword>
<name>A0AAD6Y0F5_9AGAR</name>
<feature type="compositionally biased region" description="Low complexity" evidence="1">
    <location>
        <begin position="126"/>
        <end position="135"/>
    </location>
</feature>
<dbReference type="EMBL" id="JARJCW010000092">
    <property type="protein sequence ID" value="KAJ7195196.1"/>
    <property type="molecule type" value="Genomic_DNA"/>
</dbReference>
<organism evidence="2 3">
    <name type="scientific">Mycena pura</name>
    <dbReference type="NCBI Taxonomy" id="153505"/>
    <lineage>
        <taxon>Eukaryota</taxon>
        <taxon>Fungi</taxon>
        <taxon>Dikarya</taxon>
        <taxon>Basidiomycota</taxon>
        <taxon>Agaricomycotina</taxon>
        <taxon>Agaricomycetes</taxon>
        <taxon>Agaricomycetidae</taxon>
        <taxon>Agaricales</taxon>
        <taxon>Marasmiineae</taxon>
        <taxon>Mycenaceae</taxon>
        <taxon>Mycena</taxon>
    </lineage>
</organism>
<feature type="region of interest" description="Disordered" evidence="1">
    <location>
        <begin position="1139"/>
        <end position="1174"/>
    </location>
</feature>
<feature type="region of interest" description="Disordered" evidence="1">
    <location>
        <begin position="1206"/>
        <end position="1233"/>
    </location>
</feature>
<feature type="region of interest" description="Disordered" evidence="1">
    <location>
        <begin position="230"/>
        <end position="255"/>
    </location>
</feature>
<protein>
    <submittedName>
        <fullName evidence="2">Uncharacterized protein</fullName>
    </submittedName>
</protein>
<feature type="region of interest" description="Disordered" evidence="1">
    <location>
        <begin position="112"/>
        <end position="160"/>
    </location>
</feature>
<evidence type="ECO:0000313" key="3">
    <source>
        <dbReference type="Proteomes" id="UP001219525"/>
    </source>
</evidence>
<feature type="region of interest" description="Disordered" evidence="1">
    <location>
        <begin position="1896"/>
        <end position="1924"/>
    </location>
</feature>
<feature type="compositionally biased region" description="Polar residues" evidence="1">
    <location>
        <begin position="1056"/>
        <end position="1069"/>
    </location>
</feature>
<gene>
    <name evidence="2" type="ORF">GGX14DRAFT_677251</name>
</gene>
<accession>A0AAD6Y0F5</accession>
<sequence>MQADRHGASASHCAHVAHTAGVGAAHTAWGPFKQQRAQLQKPPQHPPIQISGKTHLSRAHMAQCTSSIPMGGDGACPKRRVAPFRLHHVPLEVQLGPGAAPAIVQGRRNKNAQPVRLRGHHRGRHSTGSSTGTGRVLRSHEHRDAATSESSGRARGRCGRGGLERTALALGGRRRPAARLARVRSISTVYALGRRCYTATSGRGRGVRGGGVHVAQGACRWRMACRARGRRRQRRAEPAGSAKGGGVPHTDRVQSARAAERGACRRWGGARMACGGGDLQSARAAAVATEGWPLASSECAGGEVHMARVCKERGWLAEGAGGVPRAGLACRWQGWTARVTCGDSRWREKWCRRAGVACSGDSVQMAERDGAGDVGCADSAGRANGGGGVKNAAATCRERGWRAVGDGVVQTAGVTCRRQGRRGAACKGLPHTFLELHSVTHPAARTLRSLRPLRPLRLRAAATCTHPPFAVPIELGPGALDVVLSHAGHAERLAGQYQYGLVCKFSTPHTTALRALMERAQARLRGPVPPLLSAALRSLAFDAPCRHLYRPAHAHWGVRGLAFDAPCCPPPSAACACSWEPAEARSMPARPPLTCARSLQRARARFRRPVLPPPSAALSLSTPRAAATLHRPAHAHWSHKKWHEIGEIDTKYRSLSKSIMVPDGPDNILASPQTCQTGSLIKHTLHTGPPIGLSLLSPPAMLRFTGSPLVSKLKLRIPALRNEQWREWENQLPPECEELIKTIAAFTNENLTQSSGFDLFARIFGQYETGNYSGTSVHWNRIGDIVIGLQVLDLIGCRLGIAQNLSDQKHYTLEEVQFTGRLDWLVKKMSNWPEALTNAVNLYTTHGTVKHGLKPSGYQTIIRNFHMGAFTLGWYFSGRFSMPDTLEEFFTFFKENGFEDEIAESREEMIESFKTSKLKTQDFQRPIQLGELFTYLLFLLPVDLRVYKYNVLQLIQISQCLGIHRPQDIALVEQAIRDALWDMAAGKQPAQEVFKRVFELIEAINLQDHEDVDWFTSTLFPRFEQPGSFSEDLAAAYNTAASQNNVHAEEDGPLQGGSSSSKSQVAAPLQESTVFDSMGPRAEGPQQPEHIEEQNNLAHPECDYHFIPDIQYLHSDPIIPVSEGPQQLEAAVTPGHNDLLHSESARSHHSTPVIQHSTPRSLSAEPDNTNVYGPDDSQLSHIVLSLSGTSIYSALGDRDGSNALLNLDSSPDASNLPSPLSSTAGHFNQHPQAPTTPVTALILDSLGVDSPCSMENASPRLTPLFNEFIDQQMVGSPLPQDASGTSDPLALLEDFVGLSGLPDSSSFSNLPYCSDSLGLVTLPEEPPTIFRNSLMESGLNTYPAAMFEAEFASIQEVQGSNQALSLRRSTRSGTVGQPKIIIPPGYATKRGRHKQSALVVDLTGSDDLRVNNLKSVLPDQRPKKDPVGMAIRVYGIDYGSTWTHHFHGFLAESEDTEAPWKTDHQVIEKIIIAFERTFVEVESKLIPRFWLDAASCLDYIPGCSMICKLTAEQYRSTTTAQRLKVLEHRHIHIKALAAEAVPLEQSFDILGIRPNSLLEMHDIAYRTAEKASPLKVGTAQEFLEEAQKPDGMVLSCLDIPMGDTDLPDVEGFNTFNTSGKAKRQTRNMTGAQWLTDRDYGDRTRFGVATTTNASTPWHMDPALTMVELLNGSKAWCVADNGYDLPGLSTPGRMDTMYGLDGWDAFDSATENRNCEVVVLEGRDALNSYGTSNLISLLDALDWQNYLDINSPSIDGLNKADIANETLRRAKYQTQHRAWFCARYKVLYHDQDGITLNIEQDIFQKSVVHLAVVLTFYQRVDYGVERKAKKWTTDFETKISEALGQYETRMDGEINPQINTRLVSLYKTALTCQDPPSMGRFIPSEWTDNAYKIEVIQSGGSNPGGKRKSMKDAAITGSQKKSRLS</sequence>
<proteinExistence type="predicted"/>
<evidence type="ECO:0000256" key="1">
    <source>
        <dbReference type="SAM" id="MobiDB-lite"/>
    </source>
</evidence>
<comment type="caution">
    <text evidence="2">The sequence shown here is derived from an EMBL/GenBank/DDBJ whole genome shotgun (WGS) entry which is preliminary data.</text>
</comment>
<reference evidence="2" key="1">
    <citation type="submission" date="2023-03" db="EMBL/GenBank/DDBJ databases">
        <title>Massive genome expansion in bonnet fungi (Mycena s.s.) driven by repeated elements and novel gene families across ecological guilds.</title>
        <authorList>
            <consortium name="Lawrence Berkeley National Laboratory"/>
            <person name="Harder C.B."/>
            <person name="Miyauchi S."/>
            <person name="Viragh M."/>
            <person name="Kuo A."/>
            <person name="Thoen E."/>
            <person name="Andreopoulos B."/>
            <person name="Lu D."/>
            <person name="Skrede I."/>
            <person name="Drula E."/>
            <person name="Henrissat B."/>
            <person name="Morin E."/>
            <person name="Kohler A."/>
            <person name="Barry K."/>
            <person name="LaButti K."/>
            <person name="Morin E."/>
            <person name="Salamov A."/>
            <person name="Lipzen A."/>
            <person name="Mereny Z."/>
            <person name="Hegedus B."/>
            <person name="Baldrian P."/>
            <person name="Stursova M."/>
            <person name="Weitz H."/>
            <person name="Taylor A."/>
            <person name="Grigoriev I.V."/>
            <person name="Nagy L.G."/>
            <person name="Martin F."/>
            <person name="Kauserud H."/>
        </authorList>
    </citation>
    <scope>NUCLEOTIDE SEQUENCE</scope>
    <source>
        <strain evidence="2">9144</strain>
    </source>
</reference>